<evidence type="ECO:0000259" key="1">
    <source>
        <dbReference type="Pfam" id="PF14436"/>
    </source>
</evidence>
<feature type="domain" description="Bacterial EndoU nuclease" evidence="1">
    <location>
        <begin position="56"/>
        <end position="180"/>
    </location>
</feature>
<dbReference type="EMBL" id="ACKZ01000027">
    <property type="protein sequence ID" value="EEW36609.1"/>
    <property type="molecule type" value="Genomic_DNA"/>
</dbReference>
<evidence type="ECO:0000313" key="2">
    <source>
        <dbReference type="EMBL" id="EEW36609.1"/>
    </source>
</evidence>
<reference evidence="2 3" key="1">
    <citation type="submission" date="2009-08" db="EMBL/GenBank/DDBJ databases">
        <authorList>
            <person name="Muzny D."/>
            <person name="Qin X."/>
            <person name="Deng J."/>
            <person name="Jiang H."/>
            <person name="Liu Y."/>
            <person name="Qu J."/>
            <person name="Song X.-Z."/>
            <person name="Zhang L."/>
            <person name="Thornton R."/>
            <person name="Coyle M."/>
            <person name="Francisco L."/>
            <person name="Jackson L."/>
            <person name="Javaid M."/>
            <person name="Korchina V."/>
            <person name="Kovar C."/>
            <person name="Mata R."/>
            <person name="Mathew T."/>
            <person name="Ngo R."/>
            <person name="Nguyen L."/>
            <person name="Nguyen N."/>
            <person name="Okwuonu G."/>
            <person name="Ongeri F."/>
            <person name="Pham C."/>
            <person name="Simmons D."/>
            <person name="Wilczek-Boney K."/>
            <person name="Hale W."/>
            <person name="Jakkamsetti A."/>
            <person name="Pham P."/>
            <person name="Ruth R."/>
            <person name="San Lucas F."/>
            <person name="Warren J."/>
            <person name="Zhang J."/>
            <person name="Zhao Z."/>
            <person name="Zhou C."/>
            <person name="Zhu D."/>
            <person name="Lee S."/>
            <person name="Bess C."/>
            <person name="Blankenburg K."/>
            <person name="Forbes L."/>
            <person name="Fu Q."/>
            <person name="Gubbala S."/>
            <person name="Hirani K."/>
            <person name="Jayaseelan J.C."/>
            <person name="Lara F."/>
            <person name="Munidasa M."/>
            <person name="Palculict T."/>
            <person name="Patil S."/>
            <person name="Pu L.-L."/>
            <person name="Saada N."/>
            <person name="Tang L."/>
            <person name="Weissenberger G."/>
            <person name="Zhu Y."/>
            <person name="Hemphill L."/>
            <person name="Shang Y."/>
            <person name="Youmans B."/>
            <person name="Ayvaz T."/>
            <person name="Ross M."/>
            <person name="Santibanez J."/>
            <person name="Aqrawi P."/>
            <person name="Gross S."/>
            <person name="Joshi V."/>
            <person name="Fowler G."/>
            <person name="Nazareth L."/>
            <person name="Reid J."/>
            <person name="Worley K."/>
            <person name="Petrosino J."/>
            <person name="Highlander S."/>
            <person name="Gibbs R."/>
        </authorList>
    </citation>
    <scope>NUCLEOTIDE SEQUENCE [LARGE SCALE GENOMIC DNA]</scope>
    <source>
        <strain evidence="2 3">ATCC 49175</strain>
    </source>
</reference>
<dbReference type="Pfam" id="PF14436">
    <property type="entry name" value="EndoU_bacteria"/>
    <property type="match status" value="1"/>
</dbReference>
<organism evidence="2 3">
    <name type="scientific">Granulicatella adiacens ATCC 49175</name>
    <dbReference type="NCBI Taxonomy" id="638301"/>
    <lineage>
        <taxon>Bacteria</taxon>
        <taxon>Bacillati</taxon>
        <taxon>Bacillota</taxon>
        <taxon>Bacilli</taxon>
        <taxon>Lactobacillales</taxon>
        <taxon>Carnobacteriaceae</taxon>
        <taxon>Granulicatella</taxon>
    </lineage>
</organism>
<protein>
    <recommendedName>
        <fullName evidence="1">Bacterial EndoU nuclease domain-containing protein</fullName>
    </recommendedName>
</protein>
<dbReference type="AlphaFoldDB" id="C8NID4"/>
<dbReference type="STRING" id="638301.HMPREF0444_1679"/>
<evidence type="ECO:0000313" key="3">
    <source>
        <dbReference type="Proteomes" id="UP000005926"/>
    </source>
</evidence>
<comment type="caution">
    <text evidence="2">The sequence shown here is derived from an EMBL/GenBank/DDBJ whole genome shotgun (WGS) entry which is preliminary data.</text>
</comment>
<keyword evidence="3" id="KW-1185">Reference proteome</keyword>
<dbReference type="eggNOG" id="COG5444">
    <property type="taxonomic scope" value="Bacteria"/>
</dbReference>
<gene>
    <name evidence="2" type="ORF">HMPREF0444_1679</name>
</gene>
<dbReference type="HOGENOM" id="CLU_127028_0_0_9"/>
<name>C8NID4_9LACT</name>
<sequence length="182" mass="20621">MENIKVNKAARESSGFKRYVEKEKSILDSWNQNTSKSKMYNMDDIAKLQHTENFTEKSLIHIFEGDINRKGRAGGYHYDMIEGTSGSIIEGTKGPVLNDAGIYEAKVEVNGMPKKANVKKSTFFPDHMSPQEVVDAINEAYETREFDTNSRNKYEGISKNGMKITMYLDSDEKIISAFPNSK</sequence>
<dbReference type="GO" id="GO:0004519">
    <property type="term" value="F:endonuclease activity"/>
    <property type="evidence" value="ECO:0007669"/>
    <property type="project" value="InterPro"/>
</dbReference>
<proteinExistence type="predicted"/>
<dbReference type="Proteomes" id="UP000005926">
    <property type="component" value="Unassembled WGS sequence"/>
</dbReference>
<dbReference type="GeneID" id="78412554"/>
<accession>C8NID4</accession>
<dbReference type="RefSeq" id="WP_005606226.1">
    <property type="nucleotide sequence ID" value="NZ_CP102283.1"/>
</dbReference>
<dbReference type="InterPro" id="IPR029501">
    <property type="entry name" value="EndoU_bac"/>
</dbReference>